<feature type="transmembrane region" description="Helical" evidence="2">
    <location>
        <begin position="40"/>
        <end position="60"/>
    </location>
</feature>
<reference evidence="3" key="1">
    <citation type="submission" date="2023-03" db="EMBL/GenBank/DDBJ databases">
        <title>Massive genome expansion in bonnet fungi (Mycena s.s.) driven by repeated elements and novel gene families across ecological guilds.</title>
        <authorList>
            <consortium name="Lawrence Berkeley National Laboratory"/>
            <person name="Harder C.B."/>
            <person name="Miyauchi S."/>
            <person name="Viragh M."/>
            <person name="Kuo A."/>
            <person name="Thoen E."/>
            <person name="Andreopoulos B."/>
            <person name="Lu D."/>
            <person name="Skrede I."/>
            <person name="Drula E."/>
            <person name="Henrissat B."/>
            <person name="Morin E."/>
            <person name="Kohler A."/>
            <person name="Barry K."/>
            <person name="LaButti K."/>
            <person name="Morin E."/>
            <person name="Salamov A."/>
            <person name="Lipzen A."/>
            <person name="Mereny Z."/>
            <person name="Hegedus B."/>
            <person name="Baldrian P."/>
            <person name="Stursova M."/>
            <person name="Weitz H."/>
            <person name="Taylor A."/>
            <person name="Grigoriev I.V."/>
            <person name="Nagy L.G."/>
            <person name="Martin F."/>
            <person name="Kauserud H."/>
        </authorList>
    </citation>
    <scope>NUCLEOTIDE SEQUENCE</scope>
    <source>
        <strain evidence="3">CBHHK188m</strain>
    </source>
</reference>
<keyword evidence="2" id="KW-0812">Transmembrane</keyword>
<proteinExistence type="predicted"/>
<keyword evidence="2" id="KW-0472">Membrane</keyword>
<name>A0AAD7HIJ9_9AGAR</name>
<evidence type="ECO:0000256" key="1">
    <source>
        <dbReference type="SAM" id="MobiDB-lite"/>
    </source>
</evidence>
<dbReference type="EMBL" id="JARJLG010000267">
    <property type="protein sequence ID" value="KAJ7721538.1"/>
    <property type="molecule type" value="Genomic_DNA"/>
</dbReference>
<keyword evidence="2" id="KW-1133">Transmembrane helix</keyword>
<comment type="caution">
    <text evidence="3">The sequence shown here is derived from an EMBL/GenBank/DDBJ whole genome shotgun (WGS) entry which is preliminary data.</text>
</comment>
<dbReference type="Proteomes" id="UP001215280">
    <property type="component" value="Unassembled WGS sequence"/>
</dbReference>
<feature type="compositionally biased region" description="Polar residues" evidence="1">
    <location>
        <begin position="101"/>
        <end position="112"/>
    </location>
</feature>
<protein>
    <recommendedName>
        <fullName evidence="5">Transmembrane protein</fullName>
    </recommendedName>
</protein>
<evidence type="ECO:0000256" key="2">
    <source>
        <dbReference type="SAM" id="Phobius"/>
    </source>
</evidence>
<organism evidence="3 4">
    <name type="scientific">Mycena maculata</name>
    <dbReference type="NCBI Taxonomy" id="230809"/>
    <lineage>
        <taxon>Eukaryota</taxon>
        <taxon>Fungi</taxon>
        <taxon>Dikarya</taxon>
        <taxon>Basidiomycota</taxon>
        <taxon>Agaricomycotina</taxon>
        <taxon>Agaricomycetes</taxon>
        <taxon>Agaricomycetidae</taxon>
        <taxon>Agaricales</taxon>
        <taxon>Marasmiineae</taxon>
        <taxon>Mycenaceae</taxon>
        <taxon>Mycena</taxon>
    </lineage>
</organism>
<evidence type="ECO:0000313" key="4">
    <source>
        <dbReference type="Proteomes" id="UP001215280"/>
    </source>
</evidence>
<feature type="region of interest" description="Disordered" evidence="1">
    <location>
        <begin position="91"/>
        <end position="172"/>
    </location>
</feature>
<keyword evidence="4" id="KW-1185">Reference proteome</keyword>
<feature type="compositionally biased region" description="Low complexity" evidence="1">
    <location>
        <begin position="120"/>
        <end position="139"/>
    </location>
</feature>
<accession>A0AAD7HIJ9</accession>
<evidence type="ECO:0008006" key="5">
    <source>
        <dbReference type="Google" id="ProtNLM"/>
    </source>
</evidence>
<dbReference type="AlphaFoldDB" id="A0AAD7HIJ9"/>
<evidence type="ECO:0000313" key="3">
    <source>
        <dbReference type="EMBL" id="KAJ7721538.1"/>
    </source>
</evidence>
<gene>
    <name evidence="3" type="ORF">DFH07DRAFT_857672</name>
</gene>
<sequence length="199" mass="21365">MSSLTITVDGTISVVGTATVTSTPQAAVVSDSKSNNMAPIIGGVLGALAVAALVILFLFFRSRRVRRVRLETDKGARSQFLRLEDYPLHSARRSLPRSDTRPPSAQYTSSSKTRAEPGALSTTSLLPQTPTTSAQTSPSEAHDATDAAPEQPQPEVEPPARINAQPSRDSGYRVLEERLATLEAQVADQQQPPPYVQED</sequence>